<evidence type="ECO:0000256" key="7">
    <source>
        <dbReference type="SAM" id="Phobius"/>
    </source>
</evidence>
<evidence type="ECO:0000256" key="4">
    <source>
        <dbReference type="ARBA" id="ARBA00022989"/>
    </source>
</evidence>
<keyword evidence="4 7" id="KW-1133">Transmembrane helix</keyword>
<feature type="transmembrane region" description="Helical" evidence="7">
    <location>
        <begin position="289"/>
        <end position="308"/>
    </location>
</feature>
<evidence type="ECO:0000256" key="2">
    <source>
        <dbReference type="ARBA" id="ARBA00009773"/>
    </source>
</evidence>
<dbReference type="Pfam" id="PF01594">
    <property type="entry name" value="AI-2E_transport"/>
    <property type="match status" value="1"/>
</dbReference>
<accession>A0A3D0W7S6</accession>
<dbReference type="EMBL" id="DOYJ01000002">
    <property type="protein sequence ID" value="HCB74569.1"/>
    <property type="molecule type" value="Genomic_DNA"/>
</dbReference>
<feature type="transmembrane region" description="Helical" evidence="7">
    <location>
        <begin position="73"/>
        <end position="93"/>
    </location>
</feature>
<sequence>MFLPPALNGGSMETTNIGEIARRALVVMLVVGLCLLTVQFAFVFMLIFSAVLVAALIRAAGWPFRRMGASDTLSVFCGLFLILAVLGGAGWLFGAQLSEQFTEVGQQLPQAFEKARAMAAQVPFLQNFLSGTPDFQGVASRALSFAFGAVGAITNLVLVIVAAMYLALEPGIYMRGVEKLFPKEKGRQVREALSASGQALNKWLIAQGATMLIVGVLIWGGLSIVGVQSAGALGVISGLTNFIPLVGPFIGAAPGVLLGLSQGTDTLIWTCVVYLVAQQLEGNVLTPIIQKYAVSIPPAVLMFALAALGSMFGFIGVIVAAPLAVVLYVLVALLWVRDTLGHHAEIDGIEAPPPPDSNAPEAGGETKPA</sequence>
<gene>
    <name evidence="8" type="ORF">DEP91_00045</name>
</gene>
<protein>
    <recommendedName>
        <fullName evidence="10">AI-2E family transporter</fullName>
    </recommendedName>
</protein>
<evidence type="ECO:0008006" key="10">
    <source>
        <dbReference type="Google" id="ProtNLM"/>
    </source>
</evidence>
<reference evidence="8 9" key="1">
    <citation type="journal article" date="2018" name="Nat. Biotechnol.">
        <title>A standardized bacterial taxonomy based on genome phylogeny substantially revises the tree of life.</title>
        <authorList>
            <person name="Parks D.H."/>
            <person name="Chuvochina M."/>
            <person name="Waite D.W."/>
            <person name="Rinke C."/>
            <person name="Skarshewski A."/>
            <person name="Chaumeil P.A."/>
            <person name="Hugenholtz P."/>
        </authorList>
    </citation>
    <scope>NUCLEOTIDE SEQUENCE [LARGE SCALE GENOMIC DNA]</scope>
    <source>
        <strain evidence="8">UBA9015</strain>
    </source>
</reference>
<feature type="transmembrane region" description="Helical" evidence="7">
    <location>
        <begin position="142"/>
        <end position="168"/>
    </location>
</feature>
<comment type="subcellular location">
    <subcellularLocation>
        <location evidence="1">Membrane</location>
        <topology evidence="1">Multi-pass membrane protein</topology>
    </subcellularLocation>
</comment>
<proteinExistence type="inferred from homology"/>
<organism evidence="8 9">
    <name type="scientific">Sphingomonas bacterium</name>
    <dbReference type="NCBI Taxonomy" id="1895847"/>
    <lineage>
        <taxon>Bacteria</taxon>
        <taxon>Pseudomonadati</taxon>
        <taxon>Pseudomonadota</taxon>
        <taxon>Alphaproteobacteria</taxon>
        <taxon>Sphingomonadales</taxon>
        <taxon>Sphingomonadaceae</taxon>
        <taxon>Sphingomonas</taxon>
    </lineage>
</organism>
<feature type="transmembrane region" description="Helical" evidence="7">
    <location>
        <begin position="20"/>
        <end position="53"/>
    </location>
</feature>
<evidence type="ECO:0000256" key="1">
    <source>
        <dbReference type="ARBA" id="ARBA00004141"/>
    </source>
</evidence>
<feature type="transmembrane region" description="Helical" evidence="7">
    <location>
        <begin position="314"/>
        <end position="336"/>
    </location>
</feature>
<dbReference type="PANTHER" id="PTHR21716:SF62">
    <property type="entry name" value="TRANSPORT PROTEIN YDBI-RELATED"/>
    <property type="match status" value="1"/>
</dbReference>
<feature type="region of interest" description="Disordered" evidence="6">
    <location>
        <begin position="346"/>
        <end position="369"/>
    </location>
</feature>
<dbReference type="PANTHER" id="PTHR21716">
    <property type="entry name" value="TRANSMEMBRANE PROTEIN"/>
    <property type="match status" value="1"/>
</dbReference>
<feature type="transmembrane region" description="Helical" evidence="7">
    <location>
        <begin position="256"/>
        <end position="277"/>
    </location>
</feature>
<evidence type="ECO:0000313" key="8">
    <source>
        <dbReference type="EMBL" id="HCB74569.1"/>
    </source>
</evidence>
<keyword evidence="3 7" id="KW-0812">Transmembrane</keyword>
<dbReference type="Proteomes" id="UP000262699">
    <property type="component" value="Unassembled WGS sequence"/>
</dbReference>
<dbReference type="GO" id="GO:0055085">
    <property type="term" value="P:transmembrane transport"/>
    <property type="evidence" value="ECO:0007669"/>
    <property type="project" value="TreeGrafter"/>
</dbReference>
<evidence type="ECO:0000256" key="6">
    <source>
        <dbReference type="SAM" id="MobiDB-lite"/>
    </source>
</evidence>
<dbReference type="GO" id="GO:0016020">
    <property type="term" value="C:membrane"/>
    <property type="evidence" value="ECO:0007669"/>
    <property type="project" value="UniProtKB-SubCell"/>
</dbReference>
<keyword evidence="5 7" id="KW-0472">Membrane</keyword>
<name>A0A3D0W7S6_9SPHN</name>
<evidence type="ECO:0000256" key="3">
    <source>
        <dbReference type="ARBA" id="ARBA00022692"/>
    </source>
</evidence>
<comment type="caution">
    <text evidence="8">The sequence shown here is derived from an EMBL/GenBank/DDBJ whole genome shotgun (WGS) entry which is preliminary data.</text>
</comment>
<dbReference type="InterPro" id="IPR002549">
    <property type="entry name" value="AI-2E-like"/>
</dbReference>
<evidence type="ECO:0000256" key="5">
    <source>
        <dbReference type="ARBA" id="ARBA00023136"/>
    </source>
</evidence>
<dbReference type="AlphaFoldDB" id="A0A3D0W7S6"/>
<feature type="transmembrane region" description="Helical" evidence="7">
    <location>
        <begin position="212"/>
        <end position="236"/>
    </location>
</feature>
<evidence type="ECO:0000313" key="9">
    <source>
        <dbReference type="Proteomes" id="UP000262699"/>
    </source>
</evidence>
<comment type="similarity">
    <text evidence="2">Belongs to the autoinducer-2 exporter (AI-2E) (TC 2.A.86) family.</text>
</comment>